<dbReference type="AlphaFoldDB" id="A0A9N9IPR8"/>
<name>A0A9N9IPR8_9GLOM</name>
<dbReference type="Proteomes" id="UP000789759">
    <property type="component" value="Unassembled WGS sequence"/>
</dbReference>
<protein>
    <submittedName>
        <fullName evidence="1">16051_t:CDS:1</fullName>
    </submittedName>
</protein>
<feature type="non-terminal residue" evidence="1">
    <location>
        <position position="314"/>
    </location>
</feature>
<comment type="caution">
    <text evidence="1">The sequence shown here is derived from an EMBL/GenBank/DDBJ whole genome shotgun (WGS) entry which is preliminary data.</text>
</comment>
<gene>
    <name evidence="1" type="ORF">CPELLU_LOCUS14312</name>
</gene>
<organism evidence="1 2">
    <name type="scientific">Cetraspora pellucida</name>
    <dbReference type="NCBI Taxonomy" id="1433469"/>
    <lineage>
        <taxon>Eukaryota</taxon>
        <taxon>Fungi</taxon>
        <taxon>Fungi incertae sedis</taxon>
        <taxon>Mucoromycota</taxon>
        <taxon>Glomeromycotina</taxon>
        <taxon>Glomeromycetes</taxon>
        <taxon>Diversisporales</taxon>
        <taxon>Gigasporaceae</taxon>
        <taxon>Cetraspora</taxon>
    </lineage>
</organism>
<evidence type="ECO:0000313" key="2">
    <source>
        <dbReference type="Proteomes" id="UP000789759"/>
    </source>
</evidence>
<evidence type="ECO:0000313" key="1">
    <source>
        <dbReference type="EMBL" id="CAG8744918.1"/>
    </source>
</evidence>
<proteinExistence type="predicted"/>
<keyword evidence="2" id="KW-1185">Reference proteome</keyword>
<sequence>QTAIEQLLTITKPSQQAANKWSLVTTKFHSKQQASNSKQTLSTEDFNKQWALVNNFWTKYNSYILDNGNEHKTFVCRLSKPQESTRIRITWLAALNIVRIERVSGTSDHSHSIEESDMRKWLKFIKDMVDNEAIKDYKPPTIANKLVGPMNSHFVGDANLKPDILNTIKFLIENNYQVEENSKAVTSVLKIVRKFAPQWNPQYMLLDQSSVKSNGVVLTFPGLSANRNKINFPTLNKMIHTMHKKTQAECEKIVCDVINTCSIQANAKYIAKNYLKNLRQWSLWARQHSPLLLQITSTNPLESYHSELKAKISV</sequence>
<reference evidence="1" key="1">
    <citation type="submission" date="2021-06" db="EMBL/GenBank/DDBJ databases">
        <authorList>
            <person name="Kallberg Y."/>
            <person name="Tangrot J."/>
            <person name="Rosling A."/>
        </authorList>
    </citation>
    <scope>NUCLEOTIDE SEQUENCE</scope>
    <source>
        <strain evidence="1">FL966</strain>
    </source>
</reference>
<dbReference type="EMBL" id="CAJVQA010016759">
    <property type="protein sequence ID" value="CAG8744918.1"/>
    <property type="molecule type" value="Genomic_DNA"/>
</dbReference>
<accession>A0A9N9IPR8</accession>
<dbReference type="OrthoDB" id="5330842at2759"/>